<dbReference type="OrthoDB" id="9805017at2"/>
<sequence>MRSVRGLGGQPDPCLCEEGDDPQDPPTPYEPKTYLPGGPIEDLRIYDNRIRNMGQSGISTSYFWSSNKSYEDENNVPRFIVVTDADIARNIIEDNCKTDTSPSGYRYFDKARGGVILAASVNAWIHENTIRNNGKVPRGPICGVGLVAAMNAVIEDNQIVDNCVELPEGSDPVTRGLRGGIVVWEATRLRTRAKTGEVGEEMPAFPTSTPGEIPPEPVKDWTGASSQAAVTVRGNEVSHLLGKALWIRRGFGAIIVTGNSLVSYGAPVIDDELENVAFRWAPVGLASVQVKAGSAAVEVVNLAHALDADTADVPKVAWTDDTAATVECGALVFSNNNVEGRWPWRGGVGCGVLLSALDSCVVTDNVSRMVTGNPFGGVPSELLMQDVLSPIDSLMKQVLELHTAMAWLMVHLYVGAASSVQVTGNRIVEGSVDMLFSVWLGSETSITR</sequence>
<reference evidence="2 3" key="1">
    <citation type="submission" date="2018-03" db="EMBL/GenBank/DDBJ databases">
        <title>Draft Genome Sequences of the Obligatory Marine Myxobacteria Enhygromyxa salina SWB007.</title>
        <authorList>
            <person name="Poehlein A."/>
            <person name="Moghaddam J.A."/>
            <person name="Harms H."/>
            <person name="Alanjari M."/>
            <person name="Koenig G.M."/>
            <person name="Daniel R."/>
            <person name="Schaeberle T.F."/>
        </authorList>
    </citation>
    <scope>NUCLEOTIDE SEQUENCE [LARGE SCALE GENOMIC DNA]</scope>
    <source>
        <strain evidence="2 3">SWB007</strain>
    </source>
</reference>
<dbReference type="EMBL" id="PVNL01000042">
    <property type="protein sequence ID" value="PRQ08357.1"/>
    <property type="molecule type" value="Genomic_DNA"/>
</dbReference>
<dbReference type="InterPro" id="IPR012334">
    <property type="entry name" value="Pectin_lyas_fold"/>
</dbReference>
<evidence type="ECO:0000313" key="3">
    <source>
        <dbReference type="Proteomes" id="UP000238823"/>
    </source>
</evidence>
<dbReference type="Gene3D" id="2.160.20.10">
    <property type="entry name" value="Single-stranded right-handed beta-helix, Pectin lyase-like"/>
    <property type="match status" value="1"/>
</dbReference>
<dbReference type="AlphaFoldDB" id="A0A2S9YTB8"/>
<accession>A0A2S9YTB8</accession>
<organism evidence="2 3">
    <name type="scientific">Enhygromyxa salina</name>
    <dbReference type="NCBI Taxonomy" id="215803"/>
    <lineage>
        <taxon>Bacteria</taxon>
        <taxon>Pseudomonadati</taxon>
        <taxon>Myxococcota</taxon>
        <taxon>Polyangia</taxon>
        <taxon>Nannocystales</taxon>
        <taxon>Nannocystaceae</taxon>
        <taxon>Enhygromyxa</taxon>
    </lineage>
</organism>
<dbReference type="InterPro" id="IPR006626">
    <property type="entry name" value="PbH1"/>
</dbReference>
<protein>
    <recommendedName>
        <fullName evidence="4">Right handed beta helix domain-containing protein</fullName>
    </recommendedName>
</protein>
<dbReference type="InterPro" id="IPR011050">
    <property type="entry name" value="Pectin_lyase_fold/virulence"/>
</dbReference>
<name>A0A2S9YTB8_9BACT</name>
<dbReference type="SMART" id="SM00710">
    <property type="entry name" value="PbH1"/>
    <property type="match status" value="5"/>
</dbReference>
<dbReference type="SUPFAM" id="SSF51126">
    <property type="entry name" value="Pectin lyase-like"/>
    <property type="match status" value="1"/>
</dbReference>
<gene>
    <name evidence="2" type="ORF">ENSA7_19840</name>
</gene>
<proteinExistence type="predicted"/>
<dbReference type="Proteomes" id="UP000238823">
    <property type="component" value="Unassembled WGS sequence"/>
</dbReference>
<evidence type="ECO:0000313" key="2">
    <source>
        <dbReference type="EMBL" id="PRQ08357.1"/>
    </source>
</evidence>
<feature type="region of interest" description="Disordered" evidence="1">
    <location>
        <begin position="1"/>
        <end position="36"/>
    </location>
</feature>
<evidence type="ECO:0008006" key="4">
    <source>
        <dbReference type="Google" id="ProtNLM"/>
    </source>
</evidence>
<dbReference type="RefSeq" id="WP_106088999.1">
    <property type="nucleotide sequence ID" value="NZ_PVNL01000042.1"/>
</dbReference>
<evidence type="ECO:0000256" key="1">
    <source>
        <dbReference type="SAM" id="MobiDB-lite"/>
    </source>
</evidence>
<comment type="caution">
    <text evidence="2">The sequence shown here is derived from an EMBL/GenBank/DDBJ whole genome shotgun (WGS) entry which is preliminary data.</text>
</comment>